<evidence type="ECO:0000256" key="5">
    <source>
        <dbReference type="ARBA" id="ARBA00022927"/>
    </source>
</evidence>
<name>A0ABP0M7V4_9DINO</name>
<evidence type="ECO:0000313" key="11">
    <source>
        <dbReference type="EMBL" id="CAK9047148.1"/>
    </source>
</evidence>
<dbReference type="Gene3D" id="3.30.1610.10">
    <property type="entry name" value="Peptidase S59, nucleoporin"/>
    <property type="match status" value="1"/>
</dbReference>
<dbReference type="InterPro" id="IPR037665">
    <property type="entry name" value="Nucleoporin_S59-like"/>
</dbReference>
<evidence type="ECO:0000256" key="4">
    <source>
        <dbReference type="ARBA" id="ARBA00022816"/>
    </source>
</evidence>
<comment type="similarity">
    <text evidence="2">Belongs to the nucleoporin GLFG family.</text>
</comment>
<comment type="caution">
    <text evidence="11">The sequence shown here is derived from an EMBL/GenBank/DDBJ whole genome shotgun (WGS) entry which is preliminary data.</text>
</comment>
<dbReference type="EMBL" id="CAXAMN010016002">
    <property type="protein sequence ID" value="CAK9047148.1"/>
    <property type="molecule type" value="Genomic_DNA"/>
</dbReference>
<dbReference type="SUPFAM" id="SSF82215">
    <property type="entry name" value="C-terminal autoproteolytic domain of nucleoporin nup98"/>
    <property type="match status" value="1"/>
</dbReference>
<feature type="compositionally biased region" description="Low complexity" evidence="9">
    <location>
        <begin position="278"/>
        <end position="291"/>
    </location>
</feature>
<comment type="subcellular location">
    <subcellularLocation>
        <location evidence="1">Nucleus</location>
        <location evidence="1">Nuclear pore complex</location>
    </subcellularLocation>
</comment>
<evidence type="ECO:0000256" key="1">
    <source>
        <dbReference type="ARBA" id="ARBA00004567"/>
    </source>
</evidence>
<evidence type="ECO:0000256" key="8">
    <source>
        <dbReference type="ARBA" id="ARBA00023242"/>
    </source>
</evidence>
<feature type="region of interest" description="Disordered" evidence="9">
    <location>
        <begin position="244"/>
        <end position="307"/>
    </location>
</feature>
<feature type="region of interest" description="Disordered" evidence="9">
    <location>
        <begin position="183"/>
        <end position="210"/>
    </location>
</feature>
<dbReference type="PANTHER" id="PTHR23198">
    <property type="entry name" value="NUCLEOPORIN"/>
    <property type="match status" value="1"/>
</dbReference>
<feature type="region of interest" description="Disordered" evidence="9">
    <location>
        <begin position="124"/>
        <end position="165"/>
    </location>
</feature>
<dbReference type="InterPro" id="IPR007230">
    <property type="entry name" value="Nup98_auto-Pept-S59_dom"/>
</dbReference>
<proteinExistence type="inferred from homology"/>
<accession>A0ABP0M7V4</accession>
<gene>
    <name evidence="11" type="ORF">CCMP2556_LOCUS24421</name>
</gene>
<keyword evidence="8" id="KW-0539">Nucleus</keyword>
<feature type="compositionally biased region" description="Polar residues" evidence="9">
    <location>
        <begin position="254"/>
        <end position="266"/>
    </location>
</feature>
<evidence type="ECO:0000259" key="10">
    <source>
        <dbReference type="PROSITE" id="PS51434"/>
    </source>
</evidence>
<keyword evidence="4" id="KW-0509">mRNA transport</keyword>
<keyword evidence="12" id="KW-1185">Reference proteome</keyword>
<feature type="region of interest" description="Disordered" evidence="9">
    <location>
        <begin position="53"/>
        <end position="72"/>
    </location>
</feature>
<dbReference type="PROSITE" id="PS51434">
    <property type="entry name" value="NUP_C"/>
    <property type="match status" value="1"/>
</dbReference>
<evidence type="ECO:0000256" key="3">
    <source>
        <dbReference type="ARBA" id="ARBA00022448"/>
    </source>
</evidence>
<dbReference type="Proteomes" id="UP001642484">
    <property type="component" value="Unassembled WGS sequence"/>
</dbReference>
<dbReference type="Pfam" id="PF04096">
    <property type="entry name" value="Nucleoporin2"/>
    <property type="match status" value="1"/>
</dbReference>
<feature type="domain" description="Peptidase S59" evidence="10">
    <location>
        <begin position="483"/>
        <end position="621"/>
    </location>
</feature>
<reference evidence="11 12" key="1">
    <citation type="submission" date="2024-02" db="EMBL/GenBank/DDBJ databases">
        <authorList>
            <person name="Chen Y."/>
            <person name="Shah S."/>
            <person name="Dougan E. K."/>
            <person name="Thang M."/>
            <person name="Chan C."/>
        </authorList>
    </citation>
    <scope>NUCLEOTIDE SEQUENCE [LARGE SCALE GENOMIC DNA]</scope>
</reference>
<evidence type="ECO:0000256" key="6">
    <source>
        <dbReference type="ARBA" id="ARBA00023010"/>
    </source>
</evidence>
<evidence type="ECO:0000256" key="2">
    <source>
        <dbReference type="ARBA" id="ARBA00008926"/>
    </source>
</evidence>
<keyword evidence="6" id="KW-0811">Translocation</keyword>
<keyword evidence="3" id="KW-0813">Transport</keyword>
<feature type="compositionally biased region" description="Polar residues" evidence="9">
    <location>
        <begin position="124"/>
        <end position="138"/>
    </location>
</feature>
<keyword evidence="7" id="KW-0906">Nuclear pore complex</keyword>
<evidence type="ECO:0000256" key="9">
    <source>
        <dbReference type="SAM" id="MobiDB-lite"/>
    </source>
</evidence>
<keyword evidence="5" id="KW-0653">Protein transport</keyword>
<evidence type="ECO:0000256" key="7">
    <source>
        <dbReference type="ARBA" id="ARBA00023132"/>
    </source>
</evidence>
<evidence type="ECO:0000313" key="12">
    <source>
        <dbReference type="Proteomes" id="UP001642484"/>
    </source>
</evidence>
<protein>
    <recommendedName>
        <fullName evidence="10">Peptidase S59 domain-containing protein</fullName>
    </recommendedName>
</protein>
<dbReference type="Gene3D" id="1.20.920.60">
    <property type="match status" value="1"/>
</dbReference>
<dbReference type="InterPro" id="IPR036903">
    <property type="entry name" value="Nup98_auto-Pept-S59_dom_sf"/>
</dbReference>
<sequence length="621" mass="67804">MRHMPGQPVVVVSAAGVSGWPRAISPPLRQLSPPHFQPQARYVSSHRAMSESAWGARSRSSSPQGPVQVHAGHSPGYVTVHSPRLLVASPRAMPPPVVPAVPFQVPVYGRAVYASVAVPAARQNTMPSRAQGRSQAQKPHTMHLASAPAMPLKSRPSELEDSSEYSPRDSVWKRYFCNGGRGLPSPTSSVAKQAAPSGRASGKESPIPTRVTEEVVQLRTPQQEEGHGVALDHCAQSELVNMQSADVEAKGEASLQTETPGSQVSKGESPLRTLPGSEGRAAQAAQAAQAPRPGPPAQERARPQSSESQLLAYAEAVSDEVGSEMFRSFLYILYIHCCSSHQLAIPTFQELLELSALARPPPVRGVIESVLMLLGFRDASWAAARAAFEEPERFKEKLRSFNATNTSRLQYQKLRRSLEVTKSLDRTRKKSLALEEWCRAVAEVLTLRYSEAALAEAASKRASGAVSNVQRADEAKVPSRPALGDLVVTPDIYSMTPNELRQVRDLTVHRPKVGEVTFHGEIDLLSNRSILEELPKVVRLEPGEVVLYPDSQNKPSEGEGLNRPATITLFGCLPPQAADFTDEESKARYRHRIAEMTESKGAHFLDYDCDKGLWQFCVDHF</sequence>
<dbReference type="PANTHER" id="PTHR23198:SF6">
    <property type="entry name" value="NUCLEAR PORE COMPLEX PROTEIN NUP98-NUP96"/>
    <property type="match status" value="1"/>
</dbReference>
<organism evidence="11 12">
    <name type="scientific">Durusdinium trenchii</name>
    <dbReference type="NCBI Taxonomy" id="1381693"/>
    <lineage>
        <taxon>Eukaryota</taxon>
        <taxon>Sar</taxon>
        <taxon>Alveolata</taxon>
        <taxon>Dinophyceae</taxon>
        <taxon>Suessiales</taxon>
        <taxon>Symbiodiniaceae</taxon>
        <taxon>Durusdinium</taxon>
    </lineage>
</organism>